<evidence type="ECO:0000256" key="3">
    <source>
        <dbReference type="ARBA" id="ARBA00022692"/>
    </source>
</evidence>
<evidence type="ECO:0000256" key="6">
    <source>
        <dbReference type="SAM" id="Phobius"/>
    </source>
</evidence>
<keyword evidence="8" id="KW-1185">Reference proteome</keyword>
<evidence type="ECO:0000313" key="7">
    <source>
        <dbReference type="EMBL" id="MCU6761645.1"/>
    </source>
</evidence>
<gene>
    <name evidence="7" type="ORF">OCV88_04735</name>
</gene>
<accession>A0ABT2THH7</accession>
<evidence type="ECO:0000256" key="1">
    <source>
        <dbReference type="ARBA" id="ARBA00004141"/>
    </source>
</evidence>
<feature type="transmembrane region" description="Helical" evidence="6">
    <location>
        <begin position="67"/>
        <end position="87"/>
    </location>
</feature>
<keyword evidence="4 6" id="KW-1133">Transmembrane helix</keyword>
<feature type="transmembrane region" description="Helical" evidence="6">
    <location>
        <begin position="220"/>
        <end position="239"/>
    </location>
</feature>
<keyword evidence="3 6" id="KW-0812">Transmembrane</keyword>
<evidence type="ECO:0000313" key="8">
    <source>
        <dbReference type="Proteomes" id="UP001652442"/>
    </source>
</evidence>
<comment type="caution">
    <text evidence="7">The sequence shown here is derived from an EMBL/GenBank/DDBJ whole genome shotgun (WGS) entry which is preliminary data.</text>
</comment>
<proteinExistence type="predicted"/>
<dbReference type="PANTHER" id="PTHR34857:SF2">
    <property type="entry name" value="SLL0384 PROTEIN"/>
    <property type="match status" value="1"/>
</dbReference>
<evidence type="ECO:0000256" key="4">
    <source>
        <dbReference type="ARBA" id="ARBA00022989"/>
    </source>
</evidence>
<dbReference type="InterPro" id="IPR003339">
    <property type="entry name" value="ABC/ECF_trnsptr_transmembrane"/>
</dbReference>
<evidence type="ECO:0000256" key="5">
    <source>
        <dbReference type="ARBA" id="ARBA00023136"/>
    </source>
</evidence>
<dbReference type="InterPro" id="IPR051611">
    <property type="entry name" value="ECF_transporter_component"/>
</dbReference>
<dbReference type="CDD" id="cd16914">
    <property type="entry name" value="EcfT"/>
    <property type="match status" value="1"/>
</dbReference>
<feature type="transmembrane region" description="Helical" evidence="6">
    <location>
        <begin position="93"/>
        <end position="126"/>
    </location>
</feature>
<dbReference type="EMBL" id="JAOQJQ010000002">
    <property type="protein sequence ID" value="MCU6761645.1"/>
    <property type="molecule type" value="Genomic_DNA"/>
</dbReference>
<evidence type="ECO:0000256" key="2">
    <source>
        <dbReference type="ARBA" id="ARBA00022475"/>
    </source>
</evidence>
<keyword evidence="2" id="KW-1003">Cell membrane</keyword>
<dbReference type="Pfam" id="PF02361">
    <property type="entry name" value="CbiQ"/>
    <property type="match status" value="1"/>
</dbReference>
<protein>
    <submittedName>
        <fullName evidence="7">Energy-coupling factor transporter transmembrane protein EcfT</fullName>
    </submittedName>
</protein>
<keyword evidence="5 6" id="KW-0472">Membrane</keyword>
<dbReference type="Proteomes" id="UP001652442">
    <property type="component" value="Unassembled WGS sequence"/>
</dbReference>
<reference evidence="7 8" key="1">
    <citation type="journal article" date="2021" name="ISME Commun">
        <title>Automated analysis of genomic sequences facilitates high-throughput and comprehensive description of bacteria.</title>
        <authorList>
            <person name="Hitch T.C.A."/>
        </authorList>
    </citation>
    <scope>NUCLEOTIDE SEQUENCE [LARGE SCALE GENOMIC DNA]</scope>
    <source>
        <strain evidence="7 8">Sanger_109</strain>
    </source>
</reference>
<dbReference type="PANTHER" id="PTHR34857">
    <property type="entry name" value="SLL0384 PROTEIN"/>
    <property type="match status" value="1"/>
</dbReference>
<comment type="subcellular location">
    <subcellularLocation>
        <location evidence="1">Membrane</location>
        <topology evidence="1">Multi-pass membrane protein</topology>
    </subcellularLocation>
</comment>
<feature type="transmembrane region" description="Helical" evidence="6">
    <location>
        <begin position="41"/>
        <end position="60"/>
    </location>
</feature>
<organism evidence="7 8">
    <name type="scientific">Brotonthovivens ammoniilytica</name>
    <dbReference type="NCBI Taxonomy" id="2981725"/>
    <lineage>
        <taxon>Bacteria</taxon>
        <taxon>Bacillati</taxon>
        <taxon>Bacillota</taxon>
        <taxon>Clostridia</taxon>
        <taxon>Lachnospirales</taxon>
        <taxon>Lachnospiraceae</taxon>
        <taxon>Brotonthovivens</taxon>
    </lineage>
</organism>
<sequence>MISDIYDTTAKAKQLYLDPRTKIFLCLTVSSIMLVPSDSPIIETMHLLFAILPLIFLVVLKKYKMAVYYLGMYLFSALVPKLLIPYLPNIINVLFTGMIALFTQILPGMMMAYFLIVSTTVSEFVAAMDRMHVTKKISMPFSVLFRFFPTIIEEYGHVKDAMVMREVGSIRNPMKMLEYRMVPFLTSIVSIGNDLAASALTRGLNSPVKRTNVCPIGFTWRDGIAFFATICCIIVFIIYK</sequence>
<dbReference type="RefSeq" id="WP_008816789.1">
    <property type="nucleotide sequence ID" value="NZ_JAOQJQ010000002.1"/>
</dbReference>
<name>A0ABT2THH7_9FIRM</name>